<dbReference type="PROSITE" id="PS50026">
    <property type="entry name" value="EGF_3"/>
    <property type="match status" value="2"/>
</dbReference>
<evidence type="ECO:0000259" key="4">
    <source>
        <dbReference type="PROSITE" id="PS50026"/>
    </source>
</evidence>
<dbReference type="InterPro" id="IPR000742">
    <property type="entry name" value="EGF"/>
</dbReference>
<dbReference type="PROSITE" id="PS00010">
    <property type="entry name" value="ASX_HYDROXYL"/>
    <property type="match status" value="1"/>
</dbReference>
<reference evidence="5 6" key="1">
    <citation type="submission" date="2022-05" db="EMBL/GenBank/DDBJ databases">
        <authorList>
            <consortium name="Genoscope - CEA"/>
            <person name="William W."/>
        </authorList>
    </citation>
    <scope>NUCLEOTIDE SEQUENCE [LARGE SCALE GENOMIC DNA]</scope>
</reference>
<proteinExistence type="predicted"/>
<keyword evidence="6" id="KW-1185">Reference proteome</keyword>
<dbReference type="PROSITE" id="PS00022">
    <property type="entry name" value="EGF_1"/>
    <property type="match status" value="2"/>
</dbReference>
<keyword evidence="3" id="KW-0245">EGF-like domain</keyword>
<dbReference type="Gene3D" id="2.10.25.10">
    <property type="entry name" value="Laminin"/>
    <property type="match status" value="2"/>
</dbReference>
<accession>A0ABN8RNS1</accession>
<name>A0ABN8RNS1_9CNID</name>
<dbReference type="InterPro" id="IPR001881">
    <property type="entry name" value="EGF-like_Ca-bd_dom"/>
</dbReference>
<dbReference type="SMART" id="SM00181">
    <property type="entry name" value="EGF"/>
    <property type="match status" value="2"/>
</dbReference>
<dbReference type="InterPro" id="IPR057774">
    <property type="entry name" value="D8C_UMOD/GP2/OIT3-like"/>
</dbReference>
<dbReference type="SUPFAM" id="SSF57196">
    <property type="entry name" value="EGF/Laminin"/>
    <property type="match status" value="2"/>
</dbReference>
<dbReference type="PANTHER" id="PTHR36191">
    <property type="entry name" value="ENDO/EXONUCLEASE/PHOSPHATASE DOMAIN-CONTAINING PROTEIN-RELATED"/>
    <property type="match status" value="1"/>
</dbReference>
<dbReference type="CDD" id="cd00054">
    <property type="entry name" value="EGF_CA"/>
    <property type="match status" value="1"/>
</dbReference>
<dbReference type="SMART" id="SM00179">
    <property type="entry name" value="EGF_CA"/>
    <property type="match status" value="1"/>
</dbReference>
<feature type="domain" description="EGF-like" evidence="4">
    <location>
        <begin position="161"/>
        <end position="197"/>
    </location>
</feature>
<dbReference type="Proteomes" id="UP001159405">
    <property type="component" value="Unassembled WGS sequence"/>
</dbReference>
<dbReference type="Pfam" id="PF00008">
    <property type="entry name" value="EGF"/>
    <property type="match status" value="1"/>
</dbReference>
<evidence type="ECO:0000256" key="3">
    <source>
        <dbReference type="PROSITE-ProRule" id="PRU00076"/>
    </source>
</evidence>
<protein>
    <recommendedName>
        <fullName evidence="4">EGF-like domain-containing protein</fullName>
    </recommendedName>
</protein>
<evidence type="ECO:0000256" key="1">
    <source>
        <dbReference type="ARBA" id="ARBA00022729"/>
    </source>
</evidence>
<organism evidence="5 6">
    <name type="scientific">Porites lobata</name>
    <dbReference type="NCBI Taxonomy" id="104759"/>
    <lineage>
        <taxon>Eukaryota</taxon>
        <taxon>Metazoa</taxon>
        <taxon>Cnidaria</taxon>
        <taxon>Anthozoa</taxon>
        <taxon>Hexacorallia</taxon>
        <taxon>Scleractinia</taxon>
        <taxon>Fungiina</taxon>
        <taxon>Poritidae</taxon>
        <taxon>Porites</taxon>
    </lineage>
</organism>
<dbReference type="Pfam" id="PF23283">
    <property type="entry name" value="D8C_UMOD"/>
    <property type="match status" value="2"/>
</dbReference>
<feature type="disulfide bond" evidence="3">
    <location>
        <begin position="187"/>
        <end position="196"/>
    </location>
</feature>
<dbReference type="InterPro" id="IPR000152">
    <property type="entry name" value="EGF-type_Asp/Asn_hydroxyl_site"/>
</dbReference>
<evidence type="ECO:0000313" key="6">
    <source>
        <dbReference type="Proteomes" id="UP001159405"/>
    </source>
</evidence>
<feature type="disulfide bond" evidence="3">
    <location>
        <begin position="149"/>
        <end position="158"/>
    </location>
</feature>
<evidence type="ECO:0000256" key="2">
    <source>
        <dbReference type="ARBA" id="ARBA00023157"/>
    </source>
</evidence>
<sequence length="323" mass="36228">MFIGSECSSYTLNNETDRGVLASQVGSIKCDWGLVTGWYRFNSTAGTRMPTTCVSRYKCNTHATGWLNGTHPTPQESIVNRRVCFHWNSNCCNWDTTIKVRNCGLFYVYRLVNPPSCHLRYCLGCRVTGCLNGGSCFFDNEKETSVCSCKLSWSGQRCELGTNMCSSNPCLYGATCANILNGYTCACSAYFTGPRCEIPLGSECSSYTLNNETDRSVLASQVGSIKRSDNALVTAWYRFNSTAGTKMPTTCVSKKKCNTHVPGWLNGTHPTPQEGIVDRRVCFHWNNNCCYWAITIEVRNCGLFYVYRLVKPPTYYLRYCVTK</sequence>
<dbReference type="PANTHER" id="PTHR36191:SF4">
    <property type="entry name" value="VWFD DOMAIN-CONTAINING PROTEIN"/>
    <property type="match status" value="1"/>
</dbReference>
<comment type="caution">
    <text evidence="3">Lacks conserved residue(s) required for the propagation of feature annotation.</text>
</comment>
<feature type="domain" description="EGF-like" evidence="4">
    <location>
        <begin position="123"/>
        <end position="159"/>
    </location>
</feature>
<gene>
    <name evidence="5" type="ORF">PLOB_00023986</name>
</gene>
<evidence type="ECO:0000313" key="5">
    <source>
        <dbReference type="EMBL" id="CAH3180887.1"/>
    </source>
</evidence>
<dbReference type="EMBL" id="CALNXK010000286">
    <property type="protein sequence ID" value="CAH3180887.1"/>
    <property type="molecule type" value="Genomic_DNA"/>
</dbReference>
<keyword evidence="2 3" id="KW-1015">Disulfide bond</keyword>
<keyword evidence="1" id="KW-0732">Signal</keyword>
<feature type="disulfide bond" evidence="3">
    <location>
        <begin position="130"/>
        <end position="147"/>
    </location>
</feature>
<comment type="caution">
    <text evidence="5">The sequence shown here is derived from an EMBL/GenBank/DDBJ whole genome shotgun (WGS) entry which is preliminary data.</text>
</comment>